<dbReference type="InterPro" id="IPR014710">
    <property type="entry name" value="RmlC-like_jellyroll"/>
</dbReference>
<protein>
    <recommendedName>
        <fullName evidence="3">Cupin</fullName>
    </recommendedName>
</protein>
<sequence length="170" mass="18216">MAIHHASPAEVFDLAPLGSNLKDARTTAIVKSEAFEVVRLVVHAGVEIKTHQVDGPITLHCLEGRALLGLPETTLELSGYQWVYLEGGVPHSIRGIEDTSLLLTILFPSGSSGRSHGKHAQPVNEVTSQKLEALLDEGLMQTFPASDPVAVCNPSTSVGITVRHPDKKDQ</sequence>
<dbReference type="Proteomes" id="UP000001953">
    <property type="component" value="Chromosome"/>
</dbReference>
<accession>Q1QM45</accession>
<organism evidence="1 2">
    <name type="scientific">Nitrobacter hamburgensis (strain DSM 10229 / NCIMB 13809 / X14)</name>
    <dbReference type="NCBI Taxonomy" id="323097"/>
    <lineage>
        <taxon>Bacteria</taxon>
        <taxon>Pseudomonadati</taxon>
        <taxon>Pseudomonadota</taxon>
        <taxon>Alphaproteobacteria</taxon>
        <taxon>Hyphomicrobiales</taxon>
        <taxon>Nitrobacteraceae</taxon>
        <taxon>Nitrobacter</taxon>
    </lineage>
</organism>
<dbReference type="RefSeq" id="WP_011510382.1">
    <property type="nucleotide sequence ID" value="NC_007964.1"/>
</dbReference>
<dbReference type="InterPro" id="IPR011051">
    <property type="entry name" value="RmlC_Cupin_sf"/>
</dbReference>
<dbReference type="SUPFAM" id="SSF51182">
    <property type="entry name" value="RmlC-like cupins"/>
    <property type="match status" value="1"/>
</dbReference>
<evidence type="ECO:0000313" key="2">
    <source>
        <dbReference type="Proteomes" id="UP000001953"/>
    </source>
</evidence>
<dbReference type="eggNOG" id="COG1917">
    <property type="taxonomic scope" value="Bacteria"/>
</dbReference>
<evidence type="ECO:0008006" key="3">
    <source>
        <dbReference type="Google" id="ProtNLM"/>
    </source>
</evidence>
<gene>
    <name evidence="1" type="ordered locus">Nham_1894</name>
</gene>
<keyword evidence="2" id="KW-1185">Reference proteome</keyword>
<dbReference type="STRING" id="323097.Nham_1894"/>
<dbReference type="KEGG" id="nha:Nham_1894"/>
<name>Q1QM45_NITHX</name>
<dbReference type="HOGENOM" id="CLU_1569073_0_0_5"/>
<evidence type="ECO:0000313" key="1">
    <source>
        <dbReference type="EMBL" id="ABE62702.1"/>
    </source>
</evidence>
<dbReference type="AlphaFoldDB" id="Q1QM45"/>
<proteinExistence type="predicted"/>
<reference evidence="1 2" key="1">
    <citation type="submission" date="2006-03" db="EMBL/GenBank/DDBJ databases">
        <title>Complete sequence of chromosome of Nitrobacter hamburgensis X14.</title>
        <authorList>
            <consortium name="US DOE Joint Genome Institute"/>
            <person name="Copeland A."/>
            <person name="Lucas S."/>
            <person name="Lapidus A."/>
            <person name="Barry K."/>
            <person name="Detter J.C."/>
            <person name="Glavina del Rio T."/>
            <person name="Hammon N."/>
            <person name="Israni S."/>
            <person name="Dalin E."/>
            <person name="Tice H."/>
            <person name="Pitluck S."/>
            <person name="Chain P."/>
            <person name="Malfatti S."/>
            <person name="Shin M."/>
            <person name="Vergez L."/>
            <person name="Schmutz J."/>
            <person name="Larimer F."/>
            <person name="Land M."/>
            <person name="Hauser L."/>
            <person name="Kyrpides N."/>
            <person name="Ivanova N."/>
            <person name="Ward B."/>
            <person name="Arp D."/>
            <person name="Klotz M."/>
            <person name="Stein L."/>
            <person name="O'Mullan G."/>
            <person name="Starkenburg S."/>
            <person name="Sayavedra L."/>
            <person name="Poret-Peterson A.T."/>
            <person name="Gentry M.E."/>
            <person name="Bruce D."/>
            <person name="Richardson P."/>
        </authorList>
    </citation>
    <scope>NUCLEOTIDE SEQUENCE [LARGE SCALE GENOMIC DNA]</scope>
    <source>
        <strain evidence="2">DSM 10229 / NCIMB 13809 / X14</strain>
    </source>
</reference>
<dbReference type="Gene3D" id="2.60.120.10">
    <property type="entry name" value="Jelly Rolls"/>
    <property type="match status" value="1"/>
</dbReference>
<dbReference type="EMBL" id="CP000319">
    <property type="protein sequence ID" value="ABE62702.1"/>
    <property type="molecule type" value="Genomic_DNA"/>
</dbReference>